<keyword evidence="10 15" id="KW-0456">Lyase</keyword>
<evidence type="ECO:0000256" key="7">
    <source>
        <dbReference type="ARBA" id="ARBA00017233"/>
    </source>
</evidence>
<dbReference type="CDD" id="cd01577">
    <property type="entry name" value="IPMI_Swivel"/>
    <property type="match status" value="1"/>
</dbReference>
<comment type="similarity">
    <text evidence="4">Belongs to the LeuD family. LeuD type 1 subfamily.</text>
</comment>
<dbReference type="InterPro" id="IPR004431">
    <property type="entry name" value="3-IsopropMal_deHydase_ssu"/>
</dbReference>
<name>A0ABU2J618_9ACTN</name>
<keyword evidence="11" id="KW-0100">Branched-chain amino acid biosynthesis</keyword>
<dbReference type="Proteomes" id="UP001183176">
    <property type="component" value="Unassembled WGS sequence"/>
</dbReference>
<comment type="function">
    <text evidence="2">Catalyzes the isomerization between 2-isopropylmalate and 3-isopropylmalate, via the formation of 2-isopropylmaleate.</text>
</comment>
<accession>A0ABU2J618</accession>
<evidence type="ECO:0000256" key="1">
    <source>
        <dbReference type="ARBA" id="ARBA00000491"/>
    </source>
</evidence>
<evidence type="ECO:0000256" key="13">
    <source>
        <dbReference type="ARBA" id="ARBA00033368"/>
    </source>
</evidence>
<dbReference type="NCBIfam" id="NF002458">
    <property type="entry name" value="PRK01641.1"/>
    <property type="match status" value="1"/>
</dbReference>
<dbReference type="InterPro" id="IPR033940">
    <property type="entry name" value="IPMI_Swivel"/>
</dbReference>
<evidence type="ECO:0000256" key="11">
    <source>
        <dbReference type="ARBA" id="ARBA00023304"/>
    </source>
</evidence>
<keyword evidence="8" id="KW-0432">Leucine biosynthesis</keyword>
<evidence type="ECO:0000256" key="9">
    <source>
        <dbReference type="ARBA" id="ARBA00022605"/>
    </source>
</evidence>
<dbReference type="EMBL" id="JAVREH010000003">
    <property type="protein sequence ID" value="MDT0260437.1"/>
    <property type="molecule type" value="Genomic_DNA"/>
</dbReference>
<dbReference type="InterPro" id="IPR000573">
    <property type="entry name" value="AconitaseA/IPMdHydase_ssu_swvl"/>
</dbReference>
<sequence length="215" mass="23620">MPKALDEGTAMKGVSLHVGTGMPLRRDDVDTDQIAPARFVPYFRPTGYTNILFADWRDSADFVLNLPQYQGATVLVAGKDFGTGSSRESAVWAIQHAGFKAVIVERFGDIFAGNALTKGLLTVTASEEVVHDLWEAIEADPWLPISVDVEHRELRYSRSIVAYDIDDAARHRLMNGSDSIADTLAYEQDILSFERNRRSRCEPAVPSGGADGTFA</sequence>
<feature type="domain" description="Aconitase A/isopropylmalate dehydratase small subunit swivel" evidence="14">
    <location>
        <begin position="16"/>
        <end position="127"/>
    </location>
</feature>
<comment type="pathway">
    <text evidence="3">Amino-acid biosynthesis; L-leucine biosynthesis; L-leucine from 3-methyl-2-oxobutanoate: step 2/4.</text>
</comment>
<evidence type="ECO:0000256" key="5">
    <source>
        <dbReference type="ARBA" id="ARBA00011271"/>
    </source>
</evidence>
<dbReference type="Pfam" id="PF00694">
    <property type="entry name" value="Aconitase_C"/>
    <property type="match status" value="1"/>
</dbReference>
<dbReference type="PANTHER" id="PTHR43345">
    <property type="entry name" value="3-ISOPROPYLMALATE DEHYDRATASE SMALL SUBUNIT 2-RELATED-RELATED"/>
    <property type="match status" value="1"/>
</dbReference>
<evidence type="ECO:0000313" key="16">
    <source>
        <dbReference type="Proteomes" id="UP001183176"/>
    </source>
</evidence>
<evidence type="ECO:0000259" key="14">
    <source>
        <dbReference type="Pfam" id="PF00694"/>
    </source>
</evidence>
<dbReference type="EC" id="4.2.1.33" evidence="6"/>
<dbReference type="PANTHER" id="PTHR43345:SF5">
    <property type="entry name" value="3-ISOPROPYLMALATE DEHYDRATASE SMALL SUBUNIT"/>
    <property type="match status" value="1"/>
</dbReference>
<dbReference type="InterPro" id="IPR015928">
    <property type="entry name" value="Aconitase/3IPM_dehydase_swvl"/>
</dbReference>
<proteinExistence type="inferred from homology"/>
<keyword evidence="9" id="KW-0028">Amino-acid biosynthesis</keyword>
<dbReference type="InterPro" id="IPR050075">
    <property type="entry name" value="LeuD"/>
</dbReference>
<evidence type="ECO:0000313" key="15">
    <source>
        <dbReference type="EMBL" id="MDT0260437.1"/>
    </source>
</evidence>
<evidence type="ECO:0000256" key="2">
    <source>
        <dbReference type="ARBA" id="ARBA00002695"/>
    </source>
</evidence>
<evidence type="ECO:0000256" key="3">
    <source>
        <dbReference type="ARBA" id="ARBA00004729"/>
    </source>
</evidence>
<evidence type="ECO:0000256" key="10">
    <source>
        <dbReference type="ARBA" id="ARBA00023239"/>
    </source>
</evidence>
<dbReference type="GO" id="GO:0003861">
    <property type="term" value="F:3-isopropylmalate dehydratase activity"/>
    <property type="evidence" value="ECO:0007669"/>
    <property type="project" value="UniProtKB-EC"/>
</dbReference>
<organism evidence="15 16">
    <name type="scientific">Jatrophihabitans lederbergiae</name>
    <dbReference type="NCBI Taxonomy" id="3075547"/>
    <lineage>
        <taxon>Bacteria</taxon>
        <taxon>Bacillati</taxon>
        <taxon>Actinomycetota</taxon>
        <taxon>Actinomycetes</taxon>
        <taxon>Jatrophihabitantales</taxon>
        <taxon>Jatrophihabitantaceae</taxon>
        <taxon>Jatrophihabitans</taxon>
    </lineage>
</organism>
<comment type="catalytic activity">
    <reaction evidence="1">
        <text>(2R,3S)-3-isopropylmalate = (2S)-2-isopropylmalate</text>
        <dbReference type="Rhea" id="RHEA:32287"/>
        <dbReference type="ChEBI" id="CHEBI:1178"/>
        <dbReference type="ChEBI" id="CHEBI:35121"/>
        <dbReference type="EC" id="4.2.1.33"/>
    </reaction>
</comment>
<dbReference type="NCBIfam" id="TIGR00171">
    <property type="entry name" value="leuD"/>
    <property type="match status" value="1"/>
</dbReference>
<evidence type="ECO:0000256" key="12">
    <source>
        <dbReference type="ARBA" id="ARBA00031631"/>
    </source>
</evidence>
<evidence type="ECO:0000256" key="4">
    <source>
        <dbReference type="ARBA" id="ARBA00009845"/>
    </source>
</evidence>
<evidence type="ECO:0000256" key="8">
    <source>
        <dbReference type="ARBA" id="ARBA00022430"/>
    </source>
</evidence>
<comment type="subunit">
    <text evidence="5">Heterodimer of LeuC and LeuD.</text>
</comment>
<reference evidence="16" key="1">
    <citation type="submission" date="2023-07" db="EMBL/GenBank/DDBJ databases">
        <title>30 novel species of actinomycetes from the DSMZ collection.</title>
        <authorList>
            <person name="Nouioui I."/>
        </authorList>
    </citation>
    <scope>NUCLEOTIDE SEQUENCE [LARGE SCALE GENOMIC DNA]</scope>
    <source>
        <strain evidence="16">DSM 44399</strain>
    </source>
</reference>
<comment type="caution">
    <text evidence="15">The sequence shown here is derived from an EMBL/GenBank/DDBJ whole genome shotgun (WGS) entry which is preliminary data.</text>
</comment>
<protein>
    <recommendedName>
        <fullName evidence="7">3-isopropylmalate dehydratase small subunit</fullName>
        <ecNumber evidence="6">4.2.1.33</ecNumber>
    </recommendedName>
    <alternativeName>
        <fullName evidence="12">Alpha-IPM isomerase</fullName>
    </alternativeName>
    <alternativeName>
        <fullName evidence="13">Isopropylmalate isomerase</fullName>
    </alternativeName>
</protein>
<keyword evidence="16" id="KW-1185">Reference proteome</keyword>
<dbReference type="SUPFAM" id="SSF52016">
    <property type="entry name" value="LeuD/IlvD-like"/>
    <property type="match status" value="1"/>
</dbReference>
<evidence type="ECO:0000256" key="6">
    <source>
        <dbReference type="ARBA" id="ARBA00011998"/>
    </source>
</evidence>
<gene>
    <name evidence="15" type="primary">leuD</name>
    <name evidence="15" type="ORF">RM423_03415</name>
</gene>
<dbReference type="Gene3D" id="3.20.19.10">
    <property type="entry name" value="Aconitase, domain 4"/>
    <property type="match status" value="1"/>
</dbReference>